<evidence type="ECO:0000256" key="1">
    <source>
        <dbReference type="ARBA" id="ARBA00022527"/>
    </source>
</evidence>
<keyword evidence="3" id="KW-0547">Nucleotide-binding</keyword>
<accession>A0A380EKL1</accession>
<sequence length="179" mass="20155">MEKIKIIVASDSIGETAELVARAGISQFNPKQCKNELLRYPYIESFEDVDEVIQVAKDTNAIIVYTLIKPEMKQYMSEKVAEFQLKSVDIMGPLMDLLSASVEEKPYNEPGIVHRLDDAYFKKIDAIEFAVKYDDGKDPKGLPKADIVLLGISRTSKTPLSQYLAHKSYKVMNVPIVPK</sequence>
<dbReference type="GO" id="GO:0005524">
    <property type="term" value="F:ATP binding"/>
    <property type="evidence" value="ECO:0007669"/>
    <property type="project" value="InterPro"/>
</dbReference>
<name>A0A380EKL1_STAAU</name>
<dbReference type="EMBL" id="UHBY01000003">
    <property type="protein sequence ID" value="SUL35877.1"/>
    <property type="molecule type" value="Genomic_DNA"/>
</dbReference>
<evidence type="ECO:0000256" key="3">
    <source>
        <dbReference type="ARBA" id="ARBA00022741"/>
    </source>
</evidence>
<dbReference type="InterPro" id="IPR005177">
    <property type="entry name" value="Kinase-pyrophosphorylase"/>
</dbReference>
<reference evidence="5 6" key="1">
    <citation type="submission" date="2018-06" db="EMBL/GenBank/DDBJ databases">
        <authorList>
            <consortium name="Pathogen Informatics"/>
            <person name="Doyle S."/>
        </authorList>
    </citation>
    <scope>NUCLEOTIDE SEQUENCE [LARGE SCALE GENOMIC DNA]</scope>
    <source>
        <strain evidence="5 6">NCTC10702</strain>
    </source>
</reference>
<keyword evidence="4" id="KW-0418">Kinase</keyword>
<dbReference type="PANTHER" id="PTHR31756">
    <property type="entry name" value="PYRUVATE, PHOSPHATE DIKINASE REGULATORY PROTEIN 1, CHLOROPLASTIC"/>
    <property type="match status" value="1"/>
</dbReference>
<dbReference type="Proteomes" id="UP000254116">
    <property type="component" value="Unassembled WGS sequence"/>
</dbReference>
<dbReference type="EC" id="2.7.-.-" evidence="5"/>
<evidence type="ECO:0000313" key="5">
    <source>
        <dbReference type="EMBL" id="SUL35877.1"/>
    </source>
</evidence>
<organism evidence="5 6">
    <name type="scientific">Staphylococcus aureus</name>
    <dbReference type="NCBI Taxonomy" id="1280"/>
    <lineage>
        <taxon>Bacteria</taxon>
        <taxon>Bacillati</taxon>
        <taxon>Bacillota</taxon>
        <taxon>Bacilli</taxon>
        <taxon>Bacillales</taxon>
        <taxon>Staphylococcaceae</taxon>
        <taxon>Staphylococcus</taxon>
    </lineage>
</organism>
<evidence type="ECO:0000313" key="6">
    <source>
        <dbReference type="Proteomes" id="UP000254116"/>
    </source>
</evidence>
<evidence type="ECO:0000256" key="4">
    <source>
        <dbReference type="ARBA" id="ARBA00022777"/>
    </source>
</evidence>
<keyword evidence="1" id="KW-0723">Serine/threonine-protein kinase</keyword>
<dbReference type="PANTHER" id="PTHR31756:SF3">
    <property type="entry name" value="PYRUVATE, PHOSPHATE DIKINASE REGULATORY PROTEIN 1, CHLOROPLASTIC"/>
    <property type="match status" value="1"/>
</dbReference>
<proteinExistence type="predicted"/>
<dbReference type="Pfam" id="PF03618">
    <property type="entry name" value="Kinase-PPPase"/>
    <property type="match status" value="1"/>
</dbReference>
<protein>
    <submittedName>
        <fullName evidence="5">ATP/GTP-binding protein</fullName>
        <ecNumber evidence="5">2.7.-.-</ecNumber>
    </submittedName>
</protein>
<keyword evidence="2 5" id="KW-0808">Transferase</keyword>
<dbReference type="AlphaFoldDB" id="A0A380EKL1"/>
<gene>
    <name evidence="5" type="primary">yqfL_2</name>
    <name evidence="5" type="ORF">NCTC10702_02481</name>
</gene>
<dbReference type="GO" id="GO:0004674">
    <property type="term" value="F:protein serine/threonine kinase activity"/>
    <property type="evidence" value="ECO:0007669"/>
    <property type="project" value="UniProtKB-KW"/>
</dbReference>
<evidence type="ECO:0000256" key="2">
    <source>
        <dbReference type="ARBA" id="ARBA00022679"/>
    </source>
</evidence>